<accession>A0AAD6TNW4</accession>
<dbReference type="AlphaFoldDB" id="A0AAD6TNW4"/>
<feature type="compositionally biased region" description="Basic and acidic residues" evidence="1">
    <location>
        <begin position="77"/>
        <end position="93"/>
    </location>
</feature>
<protein>
    <submittedName>
        <fullName evidence="2">Uncharacterized protein</fullName>
    </submittedName>
</protein>
<evidence type="ECO:0000313" key="2">
    <source>
        <dbReference type="EMBL" id="KAJ7068923.1"/>
    </source>
</evidence>
<proteinExistence type="predicted"/>
<evidence type="ECO:0000256" key="1">
    <source>
        <dbReference type="SAM" id="MobiDB-lite"/>
    </source>
</evidence>
<feature type="compositionally biased region" description="Basic residues" evidence="1">
    <location>
        <begin position="115"/>
        <end position="126"/>
    </location>
</feature>
<name>A0AAD6TNW4_9AGAR</name>
<reference evidence="2" key="1">
    <citation type="submission" date="2023-03" db="EMBL/GenBank/DDBJ databases">
        <title>Massive genome expansion in bonnet fungi (Mycena s.s.) driven by repeated elements and novel gene families across ecological guilds.</title>
        <authorList>
            <consortium name="Lawrence Berkeley National Laboratory"/>
            <person name="Harder C.B."/>
            <person name="Miyauchi S."/>
            <person name="Viragh M."/>
            <person name="Kuo A."/>
            <person name="Thoen E."/>
            <person name="Andreopoulos B."/>
            <person name="Lu D."/>
            <person name="Skrede I."/>
            <person name="Drula E."/>
            <person name="Henrissat B."/>
            <person name="Morin E."/>
            <person name="Kohler A."/>
            <person name="Barry K."/>
            <person name="LaButti K."/>
            <person name="Morin E."/>
            <person name="Salamov A."/>
            <person name="Lipzen A."/>
            <person name="Mereny Z."/>
            <person name="Hegedus B."/>
            <person name="Baldrian P."/>
            <person name="Stursova M."/>
            <person name="Weitz H."/>
            <person name="Taylor A."/>
            <person name="Grigoriev I.V."/>
            <person name="Nagy L.G."/>
            <person name="Martin F."/>
            <person name="Kauserud H."/>
        </authorList>
    </citation>
    <scope>NUCLEOTIDE SEQUENCE</scope>
    <source>
        <strain evidence="2">CBHHK173m</strain>
    </source>
</reference>
<sequence length="238" mass="25878">MCMNPSCPRTCETNMACDKVNHRCFVSKGHIFGVSGQGRAHGHDIATATSPASYCSALSSCPYSLAPPRHRHTTSRAAHEPPGRSRGERDSSSHLRSLRPTRTRRPGAAPLPHVHAGRGTRGRSPRRTVPQRGRVEQRATAIALCAPRSTLFAHIDRVRRRALPAAYVSANASARRTHSKPEWAAAASRLCAGSAEGASRWGYSAPPAKRTLGRTLSGAVLRSWRTQDTRKQQEVARV</sequence>
<organism evidence="2 3">
    <name type="scientific">Mycena belliarum</name>
    <dbReference type="NCBI Taxonomy" id="1033014"/>
    <lineage>
        <taxon>Eukaryota</taxon>
        <taxon>Fungi</taxon>
        <taxon>Dikarya</taxon>
        <taxon>Basidiomycota</taxon>
        <taxon>Agaricomycotina</taxon>
        <taxon>Agaricomycetes</taxon>
        <taxon>Agaricomycetidae</taxon>
        <taxon>Agaricales</taxon>
        <taxon>Marasmiineae</taxon>
        <taxon>Mycenaceae</taxon>
        <taxon>Mycena</taxon>
    </lineage>
</organism>
<dbReference type="Proteomes" id="UP001222325">
    <property type="component" value="Unassembled WGS sequence"/>
</dbReference>
<evidence type="ECO:0000313" key="3">
    <source>
        <dbReference type="Proteomes" id="UP001222325"/>
    </source>
</evidence>
<feature type="region of interest" description="Disordered" evidence="1">
    <location>
        <begin position="66"/>
        <end position="135"/>
    </location>
</feature>
<keyword evidence="3" id="KW-1185">Reference proteome</keyword>
<dbReference type="EMBL" id="JARJCN010000145">
    <property type="protein sequence ID" value="KAJ7068923.1"/>
    <property type="molecule type" value="Genomic_DNA"/>
</dbReference>
<gene>
    <name evidence="2" type="ORF">B0H15DRAFT_871570</name>
</gene>
<feature type="compositionally biased region" description="Basic residues" evidence="1">
    <location>
        <begin position="96"/>
        <end position="105"/>
    </location>
</feature>
<comment type="caution">
    <text evidence="2">The sequence shown here is derived from an EMBL/GenBank/DDBJ whole genome shotgun (WGS) entry which is preliminary data.</text>
</comment>